<dbReference type="Proteomes" id="UP000887579">
    <property type="component" value="Unplaced"/>
</dbReference>
<sequence length="362" mass="41984">MGQKVSTTEFIWTYTEQPHSDRRREIVKKYPEIKKLFGVDHSLKYVVSASVILQIIAAFLLRDSSWVLIFLQAYFFGGVVNHALTLAIHDISHNTAFGNDWPLSNRFFGMFANLPISVPMSVSFKKYHVEHHRYLGEDALDTDVPTEFEAKFFTTPIRKLLWLFLQPLFYAFRPLMIYKKAPTDLEIINAIVQVIFDVAVLYFFSFKSLAYLFLGTFLALGLHPSAGHFVAEHYIFSGEQETYSYYGLWNLVLYNVGYHMEHHDFPYIPGKNLPKMEHHDFPYIPGKNLPKVRKIAPEFYDNLHIHESWITVLSTFVFSPSMGPYKRIKRPASMPQEVYGNYALANYLKPVNLNILLANFGK</sequence>
<accession>A0AC34GN57</accession>
<reference evidence="2" key="1">
    <citation type="submission" date="2022-11" db="UniProtKB">
        <authorList>
            <consortium name="WormBaseParasite"/>
        </authorList>
    </citation>
    <scope>IDENTIFICATION</scope>
</reference>
<dbReference type="WBParaSite" id="ES5_v2.g380.t1">
    <property type="protein sequence ID" value="ES5_v2.g380.t1"/>
    <property type="gene ID" value="ES5_v2.g380"/>
</dbReference>
<proteinExistence type="predicted"/>
<organism evidence="1 2">
    <name type="scientific">Panagrolaimus sp. ES5</name>
    <dbReference type="NCBI Taxonomy" id="591445"/>
    <lineage>
        <taxon>Eukaryota</taxon>
        <taxon>Metazoa</taxon>
        <taxon>Ecdysozoa</taxon>
        <taxon>Nematoda</taxon>
        <taxon>Chromadorea</taxon>
        <taxon>Rhabditida</taxon>
        <taxon>Tylenchina</taxon>
        <taxon>Panagrolaimomorpha</taxon>
        <taxon>Panagrolaimoidea</taxon>
        <taxon>Panagrolaimidae</taxon>
        <taxon>Panagrolaimus</taxon>
    </lineage>
</organism>
<protein>
    <submittedName>
        <fullName evidence="2">Sphingolipid 4-desaturase</fullName>
    </submittedName>
</protein>
<evidence type="ECO:0000313" key="1">
    <source>
        <dbReference type="Proteomes" id="UP000887579"/>
    </source>
</evidence>
<evidence type="ECO:0000313" key="2">
    <source>
        <dbReference type="WBParaSite" id="ES5_v2.g380.t1"/>
    </source>
</evidence>
<name>A0AC34GN57_9BILA</name>